<keyword evidence="5" id="KW-0482">Metalloprotease</keyword>
<evidence type="ECO:0000256" key="6">
    <source>
        <dbReference type="SAM" id="Coils"/>
    </source>
</evidence>
<keyword evidence="2" id="KW-0645">Protease</keyword>
<keyword evidence="6" id="KW-0175">Coiled coil</keyword>
<dbReference type="Pfam" id="PF00675">
    <property type="entry name" value="Peptidase_M16"/>
    <property type="match status" value="1"/>
</dbReference>
<organism evidence="9 10">
    <name type="scientific">Pedosphaera parvula (strain Ellin514)</name>
    <dbReference type="NCBI Taxonomy" id="320771"/>
    <lineage>
        <taxon>Bacteria</taxon>
        <taxon>Pseudomonadati</taxon>
        <taxon>Verrucomicrobiota</taxon>
        <taxon>Pedosphaerae</taxon>
        <taxon>Pedosphaerales</taxon>
        <taxon>Pedosphaeraceae</taxon>
        <taxon>Pedosphaera</taxon>
    </lineage>
</organism>
<dbReference type="InterPro" id="IPR011765">
    <property type="entry name" value="Pept_M16_N"/>
</dbReference>
<dbReference type="GO" id="GO:0046872">
    <property type="term" value="F:metal ion binding"/>
    <property type="evidence" value="ECO:0007669"/>
    <property type="project" value="InterPro"/>
</dbReference>
<evidence type="ECO:0000256" key="2">
    <source>
        <dbReference type="ARBA" id="ARBA00022670"/>
    </source>
</evidence>
<evidence type="ECO:0000313" key="9">
    <source>
        <dbReference type="EMBL" id="EEF61617.1"/>
    </source>
</evidence>
<dbReference type="GO" id="GO:0008237">
    <property type="term" value="F:metallopeptidase activity"/>
    <property type="evidence" value="ECO:0007669"/>
    <property type="project" value="UniProtKB-KW"/>
</dbReference>
<keyword evidence="3" id="KW-0378">Hydrolase</keyword>
<dbReference type="Proteomes" id="UP000003688">
    <property type="component" value="Unassembled WGS sequence"/>
</dbReference>
<dbReference type="SUPFAM" id="SSF63411">
    <property type="entry name" value="LuxS/MPP-like metallohydrolase"/>
    <property type="match status" value="2"/>
</dbReference>
<keyword evidence="4" id="KW-0862">Zinc</keyword>
<name>B9XFB9_PEDPL</name>
<evidence type="ECO:0000259" key="8">
    <source>
        <dbReference type="Pfam" id="PF05193"/>
    </source>
</evidence>
<keyword evidence="10" id="KW-1185">Reference proteome</keyword>
<evidence type="ECO:0000256" key="1">
    <source>
        <dbReference type="ARBA" id="ARBA00007261"/>
    </source>
</evidence>
<feature type="domain" description="Peptidase M16 N-terminal" evidence="7">
    <location>
        <begin position="63"/>
        <end position="99"/>
    </location>
</feature>
<dbReference type="AlphaFoldDB" id="B9XFB9"/>
<evidence type="ECO:0000256" key="3">
    <source>
        <dbReference type="ARBA" id="ARBA00022801"/>
    </source>
</evidence>
<feature type="coiled-coil region" evidence="6">
    <location>
        <begin position="104"/>
        <end position="134"/>
    </location>
</feature>
<reference evidence="9 10" key="1">
    <citation type="journal article" date="2011" name="J. Bacteriol.">
        <title>Genome sequence of 'Pedosphaera parvula' Ellin514, an aerobic Verrucomicrobial isolate from pasture soil.</title>
        <authorList>
            <person name="Kant R."/>
            <person name="van Passel M.W."/>
            <person name="Sangwan P."/>
            <person name="Palva A."/>
            <person name="Lucas S."/>
            <person name="Copeland A."/>
            <person name="Lapidus A."/>
            <person name="Glavina Del Rio T."/>
            <person name="Dalin E."/>
            <person name="Tice H."/>
            <person name="Bruce D."/>
            <person name="Goodwin L."/>
            <person name="Pitluck S."/>
            <person name="Chertkov O."/>
            <person name="Larimer F.W."/>
            <person name="Land M.L."/>
            <person name="Hauser L."/>
            <person name="Brettin T.S."/>
            <person name="Detter J.C."/>
            <person name="Han S."/>
            <person name="de Vos W.M."/>
            <person name="Janssen P.H."/>
            <person name="Smidt H."/>
        </authorList>
    </citation>
    <scope>NUCLEOTIDE SEQUENCE [LARGE SCALE GENOMIC DNA]</scope>
    <source>
        <strain evidence="9 10">Ellin514</strain>
    </source>
</reference>
<accession>B9XFB9</accession>
<dbReference type="InterPro" id="IPR050626">
    <property type="entry name" value="Peptidase_M16"/>
</dbReference>
<dbReference type="GO" id="GO:0006508">
    <property type="term" value="P:proteolysis"/>
    <property type="evidence" value="ECO:0007669"/>
    <property type="project" value="UniProtKB-KW"/>
</dbReference>
<dbReference type="EMBL" id="ABOX02000009">
    <property type="protein sequence ID" value="EEF61617.1"/>
    <property type="molecule type" value="Genomic_DNA"/>
</dbReference>
<proteinExistence type="inferred from homology"/>
<sequence length="530" mass="60711" precursor="true">MWLNWVMHNSMVDISKRLSKLTFTFFIAATCAASAWAQKVPVTEVTLDNGMKLLMVERHDEPSISGGWVAHVGASNERPGITGIAHLFEHMMFKGTPTIGTKDYKKDQQIIAEQEEVRNEMRKEEAKIRAAYRRGEIDDLTKPENQTPHWKGLNRKFNELIAQQRDILVKNEFDQVYTKEGGTGMNAFTSEDMTAYFITVPANKMQLWMWMESERIFHPVFREFYAERDVVFEERRMRTDSTPLGKFTEESEAMFWESSPYHWPVVGWPSDIPSISKAQADEFYGLFYAPQNLTLILVGDFKTNDVVLLAKKYFERIPRGKKDPPDVVTQEVPQAAEKRMYAEAETNPQVDINWHTVPFGHKDSYPLEVLAQILSTRTGRLYKGLVLGSQVATETYAAQDSRKWAGLFNAGGEARDGKTPEEVEQGIYTEMEKLKKEEVPAEELQKVKNNFAASEYRRLTANMPILMHLIQNEGEGDWREINEAGKKIQLVTAADVKRVANKYFTKENRMVGIYTRKGSSSKQEGNNEGK</sequence>
<dbReference type="Pfam" id="PF05193">
    <property type="entry name" value="Peptidase_M16_C"/>
    <property type="match status" value="1"/>
</dbReference>
<evidence type="ECO:0000256" key="5">
    <source>
        <dbReference type="ARBA" id="ARBA00023049"/>
    </source>
</evidence>
<dbReference type="PANTHER" id="PTHR43690:SF17">
    <property type="entry name" value="PROTEIN YHJJ"/>
    <property type="match status" value="1"/>
</dbReference>
<dbReference type="InterPro" id="IPR007863">
    <property type="entry name" value="Peptidase_M16_C"/>
</dbReference>
<evidence type="ECO:0000259" key="7">
    <source>
        <dbReference type="Pfam" id="PF00675"/>
    </source>
</evidence>
<protein>
    <submittedName>
        <fullName evidence="9">Peptidase M16 domain protein</fullName>
    </submittedName>
</protein>
<evidence type="ECO:0000313" key="10">
    <source>
        <dbReference type="Proteomes" id="UP000003688"/>
    </source>
</evidence>
<evidence type="ECO:0000256" key="4">
    <source>
        <dbReference type="ARBA" id="ARBA00022833"/>
    </source>
</evidence>
<dbReference type="InterPro" id="IPR011249">
    <property type="entry name" value="Metalloenz_LuxS/M16"/>
</dbReference>
<comment type="similarity">
    <text evidence="1">Belongs to the peptidase M16 family.</text>
</comment>
<feature type="domain" description="Peptidase M16 C-terminal" evidence="8">
    <location>
        <begin position="274"/>
        <end position="450"/>
    </location>
</feature>
<gene>
    <name evidence="9" type="ORF">Cflav_PD4296</name>
</gene>
<comment type="caution">
    <text evidence="9">The sequence shown here is derived from an EMBL/GenBank/DDBJ whole genome shotgun (WGS) entry which is preliminary data.</text>
</comment>
<dbReference type="STRING" id="320771.Cflav_PD4296"/>
<dbReference type="Gene3D" id="3.30.830.10">
    <property type="entry name" value="Metalloenzyme, LuxS/M16 peptidase-like"/>
    <property type="match status" value="3"/>
</dbReference>
<dbReference type="PANTHER" id="PTHR43690">
    <property type="entry name" value="NARDILYSIN"/>
    <property type="match status" value="1"/>
</dbReference>